<evidence type="ECO:0000313" key="5">
    <source>
        <dbReference type="EMBL" id="AYP71801.1"/>
    </source>
</evidence>
<name>A0A3G3C4P0_9VIRU</name>
<dbReference type="GeneID" id="65246934"/>
<proteinExistence type="predicted"/>
<keyword evidence="5" id="KW-0696">RNA-directed RNA polymerase</keyword>
<dbReference type="GO" id="GO:0003723">
    <property type="term" value="F:RNA binding"/>
    <property type="evidence" value="ECO:0007669"/>
    <property type="project" value="InterPro"/>
</dbReference>
<keyword evidence="1" id="KW-0808">Transferase</keyword>
<dbReference type="Proteomes" id="UP000501183">
    <property type="component" value="Genome"/>
</dbReference>
<dbReference type="EMBL" id="MG887750">
    <property type="protein sequence ID" value="AYP71801.1"/>
    <property type="molecule type" value="Genomic_RNA"/>
</dbReference>
<dbReference type="Pfam" id="PF00680">
    <property type="entry name" value="RdRP_1"/>
    <property type="match status" value="1"/>
</dbReference>
<protein>
    <submittedName>
        <fullName evidence="5">RNA-dependent RNA polymerase</fullName>
    </submittedName>
</protein>
<evidence type="ECO:0000256" key="1">
    <source>
        <dbReference type="ARBA" id="ARBA00022679"/>
    </source>
</evidence>
<dbReference type="GO" id="GO:0039694">
    <property type="term" value="P:viral RNA genome replication"/>
    <property type="evidence" value="ECO:0007669"/>
    <property type="project" value="InterPro"/>
</dbReference>
<evidence type="ECO:0000256" key="3">
    <source>
        <dbReference type="ARBA" id="ARBA00022953"/>
    </source>
</evidence>
<dbReference type="InterPro" id="IPR043502">
    <property type="entry name" value="DNA/RNA_pol_sf"/>
</dbReference>
<sequence>MSTQCFTDEFVHADELVLPIGEGEALSACQIKAEACDIVQWVTDRYARGGRSRNDRQFTYVGMGDVQDGEFTVVGVPSEDGVLPSVPITRAPFIPVRGNNQEQLLKGLESLDTGKQEKSGKRGVFDRRAERLRGAVAKAAALKSPSFHIMAHQLPFTWGYRSRAVTEERGLTGQLLHTVRVMTAMPGYPETAKASVREAIDLGDFTEHNPDTLPERFLEYVHERTPEFDEELSPVFVTAAQVMHAVWDQAGIKAKARHFADINPATLDSLFTSGNAGEYRLSGVESRRDPRMLEMLSGHLQRFQSAGRSVFNGRAVPSWVDTIDHVVTSFGKTEAKAAKMVDGVRVPPVPRFIFNPSPCQYSAGAFLHSDMSKLLQKHDPTHGPGFGPGRGHARKFLKIAERACPQGTTLRDGCQAIMSDIQKWDANMSEALLVAAFWCLESFVDVTDLSGPDRAARQMMCRYVERTLREKVLEHPAGYLVKMFGCMPSGSFYTSLLNTIANDMLAIAVLVRALSRAGHAIDVDAIARSASLNLISYGDNQLIIDELFTEFGLSYDANDHADLLARVGMKLKIDETEVTNKLSRVRFCSRAVIRTPLGLVVTRQHSDVVLKIAGRPTANAMDDKFYVRALMADYLGVDPIVHDMLMKIDRTIAVQPDAVQGSKRHRSTLESAAMQIYNRKDDAAVMATAYLMSSSDIDRRMLLELTSPKSAEEPEAIVARGDRQRRNSTRLRSSLTVGYRHREPLLSGPAVWLAEIGPQEYLNYLVETDQVGVIA</sequence>
<keyword evidence="6" id="KW-1185">Reference proteome</keyword>
<dbReference type="RefSeq" id="YP_010086053.1">
    <property type="nucleotide sequence ID" value="NC_055289.1"/>
</dbReference>
<evidence type="ECO:0000259" key="4">
    <source>
        <dbReference type="PROSITE" id="PS50507"/>
    </source>
</evidence>
<accession>A0A3G3C4P0</accession>
<dbReference type="KEGG" id="vg:65246934"/>
<keyword evidence="2" id="KW-0548">Nucleotidyltransferase</keyword>
<keyword evidence="3" id="KW-0693">Viral RNA replication</keyword>
<feature type="domain" description="RdRp catalytic" evidence="4">
    <location>
        <begin position="414"/>
        <end position="553"/>
    </location>
</feature>
<dbReference type="GO" id="GO:0006351">
    <property type="term" value="P:DNA-templated transcription"/>
    <property type="evidence" value="ECO:0007669"/>
    <property type="project" value="InterPro"/>
</dbReference>
<dbReference type="GO" id="GO:0003968">
    <property type="term" value="F:RNA-directed RNA polymerase activity"/>
    <property type="evidence" value="ECO:0007669"/>
    <property type="project" value="UniProtKB-KW"/>
</dbReference>
<organism evidence="5 6">
    <name type="scientific">Penicillium brevicompactum tetramycovirus 1</name>
    <dbReference type="NCBI Taxonomy" id="2485923"/>
    <lineage>
        <taxon>Viruses</taxon>
        <taxon>Riboviria</taxon>
        <taxon>Riboviria incertae sedis</taxon>
        <taxon>Polymycoviridae</taxon>
        <taxon>Polymycovirus</taxon>
        <taxon>Polymycovirus penicompactii</taxon>
        <taxon>Penicillum brevicompactum polymycovirus 1</taxon>
    </lineage>
</organism>
<evidence type="ECO:0000313" key="6">
    <source>
        <dbReference type="Proteomes" id="UP000501183"/>
    </source>
</evidence>
<dbReference type="Gene3D" id="3.30.70.270">
    <property type="match status" value="1"/>
</dbReference>
<evidence type="ECO:0000256" key="2">
    <source>
        <dbReference type="ARBA" id="ARBA00022695"/>
    </source>
</evidence>
<dbReference type="InterPro" id="IPR007094">
    <property type="entry name" value="RNA-dir_pol_PSvirus"/>
</dbReference>
<reference evidence="5 6" key="1">
    <citation type="journal article" date="2019" name="Virus Res.">
        <title>The mycovirome of a fungal collection from the sea cucumber Holothuria polii.</title>
        <authorList>
            <person name="Nerva L."/>
            <person name="Forgia M."/>
            <person name="Ciuffo M."/>
            <person name="Chitarra W."/>
            <person name="Chiapello M."/>
            <person name="Vallino M."/>
            <person name="Varese G.C."/>
            <person name="Turina M."/>
        </authorList>
    </citation>
    <scope>NUCLEOTIDE SEQUENCE [LARGE SCALE GENOMIC DNA]</scope>
    <source>
        <strain evidence="5">MUT1097</strain>
    </source>
</reference>
<dbReference type="PROSITE" id="PS50507">
    <property type="entry name" value="RDRP_SSRNA_POS"/>
    <property type="match status" value="1"/>
</dbReference>
<dbReference type="SUPFAM" id="SSF56672">
    <property type="entry name" value="DNA/RNA polymerases"/>
    <property type="match status" value="1"/>
</dbReference>
<dbReference type="InterPro" id="IPR001205">
    <property type="entry name" value="RNA-dir_pol_C"/>
</dbReference>
<dbReference type="InterPro" id="IPR043128">
    <property type="entry name" value="Rev_trsase/Diguanyl_cyclase"/>
</dbReference>